<accession>A0AAN6VR41</accession>
<gene>
    <name evidence="9" type="ORF">C8A00DRAFT_30937</name>
</gene>
<keyword evidence="2 6" id="KW-0853">WD repeat</keyword>
<evidence type="ECO:0000256" key="4">
    <source>
        <dbReference type="ARBA" id="ARBA00023015"/>
    </source>
</evidence>
<keyword evidence="10" id="KW-1185">Reference proteome</keyword>
<keyword evidence="5" id="KW-0804">Transcription</keyword>
<dbReference type="Proteomes" id="UP001302745">
    <property type="component" value="Unassembled WGS sequence"/>
</dbReference>
<feature type="repeat" description="WD" evidence="6">
    <location>
        <begin position="184"/>
        <end position="215"/>
    </location>
</feature>
<evidence type="ECO:0000256" key="6">
    <source>
        <dbReference type="PROSITE-ProRule" id="PRU00221"/>
    </source>
</evidence>
<dbReference type="InterPro" id="IPR015943">
    <property type="entry name" value="WD40/YVTN_repeat-like_dom_sf"/>
</dbReference>
<dbReference type="SUPFAM" id="SSF50978">
    <property type="entry name" value="WD40 repeat-like"/>
    <property type="match status" value="1"/>
</dbReference>
<reference evidence="9" key="1">
    <citation type="journal article" date="2023" name="Mol. Phylogenet. Evol.">
        <title>Genome-scale phylogeny and comparative genomics of the fungal order Sordariales.</title>
        <authorList>
            <person name="Hensen N."/>
            <person name="Bonometti L."/>
            <person name="Westerberg I."/>
            <person name="Brannstrom I.O."/>
            <person name="Guillou S."/>
            <person name="Cros-Aarteil S."/>
            <person name="Calhoun S."/>
            <person name="Haridas S."/>
            <person name="Kuo A."/>
            <person name="Mondo S."/>
            <person name="Pangilinan J."/>
            <person name="Riley R."/>
            <person name="LaButti K."/>
            <person name="Andreopoulos B."/>
            <person name="Lipzen A."/>
            <person name="Chen C."/>
            <person name="Yan M."/>
            <person name="Daum C."/>
            <person name="Ng V."/>
            <person name="Clum A."/>
            <person name="Steindorff A."/>
            <person name="Ohm R.A."/>
            <person name="Martin F."/>
            <person name="Silar P."/>
            <person name="Natvig D.O."/>
            <person name="Lalanne C."/>
            <person name="Gautier V."/>
            <person name="Ament-Velasquez S.L."/>
            <person name="Kruys A."/>
            <person name="Hutchinson M.I."/>
            <person name="Powell A.J."/>
            <person name="Barry K."/>
            <person name="Miller A.N."/>
            <person name="Grigoriev I.V."/>
            <person name="Debuchy R."/>
            <person name="Gladieux P."/>
            <person name="Hiltunen Thoren M."/>
            <person name="Johannesson H."/>
        </authorList>
    </citation>
    <scope>NUCLEOTIDE SEQUENCE</scope>
    <source>
        <strain evidence="9">CBS 538.74</strain>
    </source>
</reference>
<evidence type="ECO:0000313" key="9">
    <source>
        <dbReference type="EMBL" id="KAK4156238.1"/>
    </source>
</evidence>
<dbReference type="Pfam" id="PF22038">
    <property type="entry name" value="PRC2_EED_ins"/>
    <property type="match status" value="1"/>
</dbReference>
<feature type="domain" description="Polycomb protein EED-like insertion" evidence="8">
    <location>
        <begin position="385"/>
        <end position="479"/>
    </location>
</feature>
<dbReference type="SMART" id="SM00320">
    <property type="entry name" value="WD40"/>
    <property type="match status" value="4"/>
</dbReference>
<name>A0AAN6VR41_9PEZI</name>
<dbReference type="PROSITE" id="PS50294">
    <property type="entry name" value="WD_REPEATS_REGION"/>
    <property type="match status" value="2"/>
</dbReference>
<evidence type="ECO:0000259" key="8">
    <source>
        <dbReference type="Pfam" id="PF22038"/>
    </source>
</evidence>
<evidence type="ECO:0000256" key="3">
    <source>
        <dbReference type="ARBA" id="ARBA00022737"/>
    </source>
</evidence>
<keyword evidence="3" id="KW-0677">Repeat</keyword>
<dbReference type="InterPro" id="IPR001680">
    <property type="entry name" value="WD40_rpt"/>
</dbReference>
<dbReference type="InterPro" id="IPR051243">
    <property type="entry name" value="PcG_WD-repeat"/>
</dbReference>
<feature type="repeat" description="WD" evidence="6">
    <location>
        <begin position="135"/>
        <end position="169"/>
    </location>
</feature>
<comment type="similarity">
    <text evidence="1">Belongs to the WD repeat ESC family.</text>
</comment>
<dbReference type="InterPro" id="IPR053893">
    <property type="entry name" value="PRC2_EED-like_ins"/>
</dbReference>
<feature type="region of interest" description="Disordered" evidence="7">
    <location>
        <begin position="440"/>
        <end position="463"/>
    </location>
</feature>
<dbReference type="Gene3D" id="2.130.10.10">
    <property type="entry name" value="YVTN repeat-like/Quinoprotein amine dehydrogenase"/>
    <property type="match status" value="1"/>
</dbReference>
<dbReference type="AlphaFoldDB" id="A0AAN6VR41"/>
<dbReference type="PROSITE" id="PS50082">
    <property type="entry name" value="WD_REPEATS_2"/>
    <property type="match status" value="2"/>
</dbReference>
<reference evidence="9" key="2">
    <citation type="submission" date="2023-05" db="EMBL/GenBank/DDBJ databases">
        <authorList>
            <consortium name="Lawrence Berkeley National Laboratory"/>
            <person name="Steindorff A."/>
            <person name="Hensen N."/>
            <person name="Bonometti L."/>
            <person name="Westerberg I."/>
            <person name="Brannstrom I.O."/>
            <person name="Guillou S."/>
            <person name="Cros-Aarteil S."/>
            <person name="Calhoun S."/>
            <person name="Haridas S."/>
            <person name="Kuo A."/>
            <person name="Mondo S."/>
            <person name="Pangilinan J."/>
            <person name="Riley R."/>
            <person name="Labutti K."/>
            <person name="Andreopoulos B."/>
            <person name="Lipzen A."/>
            <person name="Chen C."/>
            <person name="Yanf M."/>
            <person name="Daum C."/>
            <person name="Ng V."/>
            <person name="Clum A."/>
            <person name="Ohm R."/>
            <person name="Martin F."/>
            <person name="Silar P."/>
            <person name="Natvig D."/>
            <person name="Lalanne C."/>
            <person name="Gautier V."/>
            <person name="Ament-Velasquez S.L."/>
            <person name="Kruys A."/>
            <person name="Hutchinson M.I."/>
            <person name="Powell A.J."/>
            <person name="Barry K."/>
            <person name="Miller A.N."/>
            <person name="Grigoriev I.V."/>
            <person name="Debuchy R."/>
            <person name="Gladieux P."/>
            <person name="Thoren M.H."/>
            <person name="Johannesson H."/>
        </authorList>
    </citation>
    <scope>NUCLEOTIDE SEQUENCE</scope>
    <source>
        <strain evidence="9">CBS 538.74</strain>
    </source>
</reference>
<evidence type="ECO:0000256" key="1">
    <source>
        <dbReference type="ARBA" id="ARBA00008075"/>
    </source>
</evidence>
<evidence type="ECO:0000256" key="7">
    <source>
        <dbReference type="SAM" id="MobiDB-lite"/>
    </source>
</evidence>
<dbReference type="PANTHER" id="PTHR10253">
    <property type="entry name" value="POLYCOMB PROTEIN"/>
    <property type="match status" value="1"/>
</dbReference>
<organism evidence="9 10">
    <name type="scientific">Chaetomidium leptoderma</name>
    <dbReference type="NCBI Taxonomy" id="669021"/>
    <lineage>
        <taxon>Eukaryota</taxon>
        <taxon>Fungi</taxon>
        <taxon>Dikarya</taxon>
        <taxon>Ascomycota</taxon>
        <taxon>Pezizomycotina</taxon>
        <taxon>Sordariomycetes</taxon>
        <taxon>Sordariomycetidae</taxon>
        <taxon>Sordariales</taxon>
        <taxon>Chaetomiaceae</taxon>
        <taxon>Chaetomidium</taxon>
    </lineage>
</organism>
<protein>
    <submittedName>
        <fullName evidence="9">WD40-repeat-containing domain protein</fullName>
    </submittedName>
</protein>
<dbReference type="EMBL" id="MU856872">
    <property type="protein sequence ID" value="KAK4156238.1"/>
    <property type="molecule type" value="Genomic_DNA"/>
</dbReference>
<sequence>MAPADLAEWELPRLRASFIFQDDYKYLSSDDQLASQDLAEFFDVKFYPYNPPGSPPVFAATSKKHAVVCRLTPTTDKDTNPCEIKQLIRDDGDDTNCASCWSRDPVTQEPWLCIAGNDSNVKVYNVKQGKLVKTLAGHGGGINDLATSPDNPLIIASASDDTSIRIWSLAPAHEKQPCVGILGGESHSYDLLSVAFHDNGRYVLSAGHDQVINLWALPEFPTEHVDVPFVIHYPHFSSSEIHNNLVDCVAFHGDLILSRACHEDSIVLWQIEGFSSADPIPNPLDAPTPTDMAKQTRSYFHPTLSLSRPAMFTRLAQFHTPDCGVQFFMRFRMFHVPGRHHPILAFANAKSKTFFWDLERFGSYRAYMAELKEAQQRAGRPLTTAGEGGVLKPSWLAAKRGGGKKNTTAAMAAAQATAAVVGGDGTSSLRSFALSSAAAGGGGGGDKDSMVSASPDPESAVTGLGHSRETLQAWAEMYDLSDPDRYVKAHRTLQIDGGFVGRQVGWSPEGEWCVVVGNGNRALIYQRWGREKGVAMPAA</sequence>
<dbReference type="Pfam" id="PF00400">
    <property type="entry name" value="WD40"/>
    <property type="match status" value="2"/>
</dbReference>
<comment type="caution">
    <text evidence="9">The sequence shown here is derived from an EMBL/GenBank/DDBJ whole genome shotgun (WGS) entry which is preliminary data.</text>
</comment>
<dbReference type="InterPro" id="IPR036322">
    <property type="entry name" value="WD40_repeat_dom_sf"/>
</dbReference>
<proteinExistence type="inferred from homology"/>
<keyword evidence="4" id="KW-0805">Transcription regulation</keyword>
<evidence type="ECO:0000256" key="5">
    <source>
        <dbReference type="ARBA" id="ARBA00023163"/>
    </source>
</evidence>
<evidence type="ECO:0000256" key="2">
    <source>
        <dbReference type="ARBA" id="ARBA00022574"/>
    </source>
</evidence>
<evidence type="ECO:0000313" key="10">
    <source>
        <dbReference type="Proteomes" id="UP001302745"/>
    </source>
</evidence>